<keyword evidence="1" id="KW-1133">Transmembrane helix</keyword>
<feature type="transmembrane region" description="Helical" evidence="1">
    <location>
        <begin position="77"/>
        <end position="110"/>
    </location>
</feature>
<keyword evidence="1" id="KW-0472">Membrane</keyword>
<organism evidence="2 3">
    <name type="scientific">Acrobeloides nanus</name>
    <dbReference type="NCBI Taxonomy" id="290746"/>
    <lineage>
        <taxon>Eukaryota</taxon>
        <taxon>Metazoa</taxon>
        <taxon>Ecdysozoa</taxon>
        <taxon>Nematoda</taxon>
        <taxon>Chromadorea</taxon>
        <taxon>Rhabditida</taxon>
        <taxon>Tylenchina</taxon>
        <taxon>Cephalobomorpha</taxon>
        <taxon>Cephaloboidea</taxon>
        <taxon>Cephalobidae</taxon>
        <taxon>Acrobeloides</taxon>
    </lineage>
</organism>
<dbReference type="InterPro" id="IPR040350">
    <property type="entry name" value="TMEM272"/>
</dbReference>
<reference evidence="3" key="1">
    <citation type="submission" date="2022-11" db="UniProtKB">
        <authorList>
            <consortium name="WormBaseParasite"/>
        </authorList>
    </citation>
    <scope>IDENTIFICATION</scope>
</reference>
<accession>A0A914EIS4</accession>
<evidence type="ECO:0000256" key="1">
    <source>
        <dbReference type="SAM" id="Phobius"/>
    </source>
</evidence>
<dbReference type="AlphaFoldDB" id="A0A914EIS4"/>
<feature type="transmembrane region" description="Helical" evidence="1">
    <location>
        <begin position="35"/>
        <end position="57"/>
    </location>
</feature>
<evidence type="ECO:0000313" key="3">
    <source>
        <dbReference type="WBParaSite" id="ACRNAN_scaffold8415.g23420.t1"/>
    </source>
</evidence>
<proteinExistence type="predicted"/>
<name>A0A914EIS4_9BILA</name>
<dbReference type="WBParaSite" id="ACRNAN_scaffold8415.g23420.t1">
    <property type="protein sequence ID" value="ACRNAN_scaffold8415.g23420.t1"/>
    <property type="gene ID" value="ACRNAN_scaffold8415.g23420"/>
</dbReference>
<dbReference type="PANTHER" id="PTHR33444">
    <property type="entry name" value="SI:DKEY-19B23.12-RELATED"/>
    <property type="match status" value="1"/>
</dbReference>
<protein>
    <submittedName>
        <fullName evidence="3">Uncharacterized protein</fullName>
    </submittedName>
</protein>
<keyword evidence="1" id="KW-0812">Transmembrane</keyword>
<keyword evidence="2" id="KW-1185">Reference proteome</keyword>
<dbReference type="Proteomes" id="UP000887540">
    <property type="component" value="Unplaced"/>
</dbReference>
<sequence length="116" mass="13348">MVWEDLCDEAELTTPGVYHPPHLSYTNRPSKIAELIVWLILLVWFIIGNNWVFSVFPPPARQHERSPNPTFWCNAQLYNFALLQICITHAILLTLIIAVIVLACISCRFVPTESER</sequence>
<dbReference type="PANTHER" id="PTHR33444:SF7">
    <property type="entry name" value="TRANSMEMBRANE PROTEIN 272"/>
    <property type="match status" value="1"/>
</dbReference>
<evidence type="ECO:0000313" key="2">
    <source>
        <dbReference type="Proteomes" id="UP000887540"/>
    </source>
</evidence>